<name>A0AAV3QA41_LITER</name>
<keyword evidence="2 4" id="KW-0863">Zinc-finger</keyword>
<evidence type="ECO:0000256" key="1">
    <source>
        <dbReference type="ARBA" id="ARBA00022723"/>
    </source>
</evidence>
<dbReference type="Pfam" id="PF04434">
    <property type="entry name" value="SWIM"/>
    <property type="match status" value="1"/>
</dbReference>
<dbReference type="PROSITE" id="PS50966">
    <property type="entry name" value="ZF_SWIM"/>
    <property type="match status" value="1"/>
</dbReference>
<feature type="compositionally biased region" description="Basic and acidic residues" evidence="5">
    <location>
        <begin position="387"/>
        <end position="397"/>
    </location>
</feature>
<protein>
    <recommendedName>
        <fullName evidence="6">SWIM-type domain-containing protein</fullName>
    </recommendedName>
</protein>
<dbReference type="InterPro" id="IPR018289">
    <property type="entry name" value="MULE_transposase_dom"/>
</dbReference>
<comment type="caution">
    <text evidence="7">The sequence shown here is derived from an EMBL/GenBank/DDBJ whole genome shotgun (WGS) entry which is preliminary data.</text>
</comment>
<dbReference type="SMART" id="SM00575">
    <property type="entry name" value="ZnF_PMZ"/>
    <property type="match status" value="1"/>
</dbReference>
<evidence type="ECO:0000256" key="2">
    <source>
        <dbReference type="ARBA" id="ARBA00022771"/>
    </source>
</evidence>
<gene>
    <name evidence="7" type="ORF">LIER_43495</name>
</gene>
<evidence type="ECO:0000313" key="7">
    <source>
        <dbReference type="EMBL" id="GAA0159816.1"/>
    </source>
</evidence>
<dbReference type="InterPro" id="IPR007527">
    <property type="entry name" value="Znf_SWIM"/>
</dbReference>
<feature type="region of interest" description="Disordered" evidence="5">
    <location>
        <begin position="415"/>
        <end position="576"/>
    </location>
</feature>
<organism evidence="7 8">
    <name type="scientific">Lithospermum erythrorhizon</name>
    <name type="common">Purple gromwell</name>
    <name type="synonym">Lithospermum officinale var. erythrorhizon</name>
    <dbReference type="NCBI Taxonomy" id="34254"/>
    <lineage>
        <taxon>Eukaryota</taxon>
        <taxon>Viridiplantae</taxon>
        <taxon>Streptophyta</taxon>
        <taxon>Embryophyta</taxon>
        <taxon>Tracheophyta</taxon>
        <taxon>Spermatophyta</taxon>
        <taxon>Magnoliopsida</taxon>
        <taxon>eudicotyledons</taxon>
        <taxon>Gunneridae</taxon>
        <taxon>Pentapetalae</taxon>
        <taxon>asterids</taxon>
        <taxon>lamiids</taxon>
        <taxon>Boraginales</taxon>
        <taxon>Boraginaceae</taxon>
        <taxon>Boraginoideae</taxon>
        <taxon>Lithospermeae</taxon>
        <taxon>Lithospermum</taxon>
    </lineage>
</organism>
<evidence type="ECO:0000313" key="8">
    <source>
        <dbReference type="Proteomes" id="UP001454036"/>
    </source>
</evidence>
<evidence type="ECO:0000256" key="4">
    <source>
        <dbReference type="PROSITE-ProRule" id="PRU00325"/>
    </source>
</evidence>
<dbReference type="PANTHER" id="PTHR31973">
    <property type="entry name" value="POLYPROTEIN, PUTATIVE-RELATED"/>
    <property type="match status" value="1"/>
</dbReference>
<feature type="compositionally biased region" description="Polar residues" evidence="5">
    <location>
        <begin position="468"/>
        <end position="479"/>
    </location>
</feature>
<evidence type="ECO:0000256" key="5">
    <source>
        <dbReference type="SAM" id="MobiDB-lite"/>
    </source>
</evidence>
<accession>A0AAV3QA41</accession>
<dbReference type="GO" id="GO:0008270">
    <property type="term" value="F:zinc ion binding"/>
    <property type="evidence" value="ECO:0007669"/>
    <property type="project" value="UniProtKB-KW"/>
</dbReference>
<proteinExistence type="predicted"/>
<dbReference type="EMBL" id="BAABME010035742">
    <property type="protein sequence ID" value="GAA0159816.1"/>
    <property type="molecule type" value="Genomic_DNA"/>
</dbReference>
<evidence type="ECO:0000256" key="3">
    <source>
        <dbReference type="ARBA" id="ARBA00022833"/>
    </source>
</evidence>
<sequence length="617" mass="69144">MATHPGSTCFVESEPPSAIFGANIFKRIYICLKPLVEGFHDGCRKVIGLDGCHTKGTYKQQILSAVALDSNNGYWPIAWAIVEKENAQTWEWFLEALRQDVGIYRQEEYVFISDKQKGLESVIHTQFPNVAHRNCVQHIYANFKKEHRGQQLRDRLWEVARSTNKQQFKKAMQSLKDVSDPAHTWLINHAGRTANWCRAHFPLNVYSDMLCNNLSESFNSFILPARDKPIITMLEMIRSTIMGRIKNRKLAMSRKPGPLCAKIQKIVDKNQMGSVGFTFIWNGKNGFEVKDCSGNQFSVDTGKRICSCGSWQLCGIPCPHAITCLHANKKPLEEAVSDCYSKATFMRTYDHVLNPVNGMNLWDKDAAVPLQPPPHLKLAGRPKKSRNKDISEVKKKGKKEMLKKWVVIHCSWCSQEGHNSRGCPKKKNGEQAIQAGSRKGKGKSKATTLEQHDQSQMPNVPKKKSATVKPTTEPAQTKRTTVQPPQPAQPAQPAQATTPKRAAIHDRPKGPTSPEKQPAKLRPISQILSNSQRPTTKRTKMVGRGFSAPRKDTTTVAHKSTKKRGVATTSTTSADEDSDLEIVKVVDGDPKSIAAIGREQRRAKRAKVKQQTMTTRK</sequence>
<keyword evidence="3" id="KW-0862">Zinc</keyword>
<feature type="region of interest" description="Disordered" evidence="5">
    <location>
        <begin position="597"/>
        <end position="617"/>
    </location>
</feature>
<feature type="domain" description="SWIM-type" evidence="6">
    <location>
        <begin position="297"/>
        <end position="329"/>
    </location>
</feature>
<feature type="compositionally biased region" description="Polar residues" evidence="5">
    <location>
        <begin position="446"/>
        <end position="458"/>
    </location>
</feature>
<feature type="region of interest" description="Disordered" evidence="5">
    <location>
        <begin position="372"/>
        <end position="397"/>
    </location>
</feature>
<dbReference type="Pfam" id="PF10551">
    <property type="entry name" value="MULE"/>
    <property type="match status" value="1"/>
</dbReference>
<dbReference type="InterPro" id="IPR006564">
    <property type="entry name" value="Znf_PMZ"/>
</dbReference>
<keyword evidence="8" id="KW-1185">Reference proteome</keyword>
<dbReference type="AlphaFoldDB" id="A0AAV3QA41"/>
<evidence type="ECO:0000259" key="6">
    <source>
        <dbReference type="PROSITE" id="PS50966"/>
    </source>
</evidence>
<dbReference type="Proteomes" id="UP001454036">
    <property type="component" value="Unassembled WGS sequence"/>
</dbReference>
<keyword evidence="1" id="KW-0479">Metal-binding</keyword>
<dbReference type="PANTHER" id="PTHR31973:SF187">
    <property type="entry name" value="MUTATOR TRANSPOSASE MUDRA PROTEIN"/>
    <property type="match status" value="1"/>
</dbReference>
<reference evidence="7 8" key="1">
    <citation type="submission" date="2024-01" db="EMBL/GenBank/DDBJ databases">
        <title>The complete chloroplast genome sequence of Lithospermum erythrorhizon: insights into the phylogenetic relationship among Boraginaceae species and the maternal lineages of purple gromwells.</title>
        <authorList>
            <person name="Okada T."/>
            <person name="Watanabe K."/>
        </authorList>
    </citation>
    <scope>NUCLEOTIDE SEQUENCE [LARGE SCALE GENOMIC DNA]</scope>
</reference>